<sequence length="72" mass="7669">MSSITVSNTSHTTSLCAAGFPNGIDNLVFDFRTNNNTVPGNLPKLAKIFHRGLGSLPSIILTYLTPSSSRFG</sequence>
<proteinExistence type="predicted"/>
<evidence type="ECO:0000313" key="1">
    <source>
        <dbReference type="EMBL" id="ODN76617.1"/>
    </source>
</evidence>
<evidence type="ECO:0000313" key="2">
    <source>
        <dbReference type="Proteomes" id="UP000094065"/>
    </source>
</evidence>
<comment type="caution">
    <text evidence="1">The sequence shown here is derived from an EMBL/GenBank/DDBJ whole genome shotgun (WGS) entry which is preliminary data.</text>
</comment>
<reference evidence="1 2" key="1">
    <citation type="submission" date="2016-06" db="EMBL/GenBank/DDBJ databases">
        <title>Evolution of pathogenesis and genome organization in the Tremellales.</title>
        <authorList>
            <person name="Cuomo C."/>
            <person name="Litvintseva A."/>
            <person name="Heitman J."/>
            <person name="Chen Y."/>
            <person name="Sun S."/>
            <person name="Springer D."/>
            <person name="Dromer F."/>
            <person name="Young S."/>
            <person name="Zeng Q."/>
            <person name="Chapman S."/>
            <person name="Gujja S."/>
            <person name="Saif S."/>
            <person name="Birren B."/>
        </authorList>
    </citation>
    <scope>NUCLEOTIDE SEQUENCE [LARGE SCALE GENOMIC DNA]</scope>
    <source>
        <strain evidence="1 2">CBS 6039</strain>
    </source>
</reference>
<dbReference type="GeneID" id="30156575"/>
<gene>
    <name evidence="1" type="ORF">L202_05266</name>
</gene>
<dbReference type="OrthoDB" id="10372868at2759"/>
<dbReference type="AlphaFoldDB" id="A0A1E3HJU0"/>
<protein>
    <submittedName>
        <fullName evidence="1">Uncharacterized protein</fullName>
    </submittedName>
</protein>
<name>A0A1E3HJU0_9TREE</name>
<keyword evidence="2" id="KW-1185">Reference proteome</keyword>
<organism evidence="1 2">
    <name type="scientific">Cryptococcus amylolentus CBS 6039</name>
    <dbReference type="NCBI Taxonomy" id="1295533"/>
    <lineage>
        <taxon>Eukaryota</taxon>
        <taxon>Fungi</taxon>
        <taxon>Dikarya</taxon>
        <taxon>Basidiomycota</taxon>
        <taxon>Agaricomycotina</taxon>
        <taxon>Tremellomycetes</taxon>
        <taxon>Tremellales</taxon>
        <taxon>Cryptococcaceae</taxon>
        <taxon>Cryptococcus</taxon>
    </lineage>
</organism>
<accession>A0A1E3HJU0</accession>
<dbReference type="Proteomes" id="UP000094065">
    <property type="component" value="Unassembled WGS sequence"/>
</dbReference>
<dbReference type="RefSeq" id="XP_018991991.1">
    <property type="nucleotide sequence ID" value="XM_019139500.1"/>
</dbReference>
<dbReference type="EMBL" id="AWGJ01000008">
    <property type="protein sequence ID" value="ODN76617.1"/>
    <property type="molecule type" value="Genomic_DNA"/>
</dbReference>